<protein>
    <submittedName>
        <fullName evidence="2">Uncharacterized protein</fullName>
    </submittedName>
</protein>
<dbReference type="Proteomes" id="UP001058974">
    <property type="component" value="Chromosome 2"/>
</dbReference>
<sequence length="200" mass="22657">MVKETRNSGRKYRKWIPLGRLISDILVESKLVAKLEEMNFCEDLYTEMDKSFNRRNLKNMLMISYGVDPVDLDWEFVSTRRPKKSETSRQILRSTITEASEKHIREAAEIRIVVEAGKDENVLEVAKDAEVVEVDKATKATNVVEATKATNVAQAAKDVKAAEATQVAEPANIAEIVKESGHTNKEPEREYVDISTHQNH</sequence>
<gene>
    <name evidence="2" type="ORF">KIW84_023614</name>
</gene>
<name>A0A9D4YHX4_PEA</name>
<organism evidence="2 3">
    <name type="scientific">Pisum sativum</name>
    <name type="common">Garden pea</name>
    <name type="synonym">Lathyrus oleraceus</name>
    <dbReference type="NCBI Taxonomy" id="3888"/>
    <lineage>
        <taxon>Eukaryota</taxon>
        <taxon>Viridiplantae</taxon>
        <taxon>Streptophyta</taxon>
        <taxon>Embryophyta</taxon>
        <taxon>Tracheophyta</taxon>
        <taxon>Spermatophyta</taxon>
        <taxon>Magnoliopsida</taxon>
        <taxon>eudicotyledons</taxon>
        <taxon>Gunneridae</taxon>
        <taxon>Pentapetalae</taxon>
        <taxon>rosids</taxon>
        <taxon>fabids</taxon>
        <taxon>Fabales</taxon>
        <taxon>Fabaceae</taxon>
        <taxon>Papilionoideae</taxon>
        <taxon>50 kb inversion clade</taxon>
        <taxon>NPAAA clade</taxon>
        <taxon>Hologalegina</taxon>
        <taxon>IRL clade</taxon>
        <taxon>Fabeae</taxon>
        <taxon>Lathyrus</taxon>
    </lineage>
</organism>
<dbReference type="AlphaFoldDB" id="A0A9D4YHX4"/>
<keyword evidence="3" id="KW-1185">Reference proteome</keyword>
<feature type="region of interest" description="Disordered" evidence="1">
    <location>
        <begin position="178"/>
        <end position="200"/>
    </location>
</feature>
<evidence type="ECO:0000256" key="1">
    <source>
        <dbReference type="SAM" id="MobiDB-lite"/>
    </source>
</evidence>
<evidence type="ECO:0000313" key="2">
    <source>
        <dbReference type="EMBL" id="KAI5437565.1"/>
    </source>
</evidence>
<accession>A0A9D4YHX4</accession>
<comment type="caution">
    <text evidence="2">The sequence shown here is derived from an EMBL/GenBank/DDBJ whole genome shotgun (WGS) entry which is preliminary data.</text>
</comment>
<reference evidence="2 3" key="1">
    <citation type="journal article" date="2022" name="Nat. Genet.">
        <title>Improved pea reference genome and pan-genome highlight genomic features and evolutionary characteristics.</title>
        <authorList>
            <person name="Yang T."/>
            <person name="Liu R."/>
            <person name="Luo Y."/>
            <person name="Hu S."/>
            <person name="Wang D."/>
            <person name="Wang C."/>
            <person name="Pandey M.K."/>
            <person name="Ge S."/>
            <person name="Xu Q."/>
            <person name="Li N."/>
            <person name="Li G."/>
            <person name="Huang Y."/>
            <person name="Saxena R.K."/>
            <person name="Ji Y."/>
            <person name="Li M."/>
            <person name="Yan X."/>
            <person name="He Y."/>
            <person name="Liu Y."/>
            <person name="Wang X."/>
            <person name="Xiang C."/>
            <person name="Varshney R.K."/>
            <person name="Ding H."/>
            <person name="Gao S."/>
            <person name="Zong X."/>
        </authorList>
    </citation>
    <scope>NUCLEOTIDE SEQUENCE [LARGE SCALE GENOMIC DNA]</scope>
    <source>
        <strain evidence="2 3">cv. Zhongwan 6</strain>
    </source>
</reference>
<proteinExistence type="predicted"/>
<feature type="compositionally biased region" description="Basic and acidic residues" evidence="1">
    <location>
        <begin position="178"/>
        <end position="192"/>
    </location>
</feature>
<dbReference type="EMBL" id="JAMSHJ010000002">
    <property type="protein sequence ID" value="KAI5437565.1"/>
    <property type="molecule type" value="Genomic_DNA"/>
</dbReference>
<evidence type="ECO:0000313" key="3">
    <source>
        <dbReference type="Proteomes" id="UP001058974"/>
    </source>
</evidence>
<dbReference type="Gramene" id="Psat02G0361400-T1">
    <property type="protein sequence ID" value="KAI5437565.1"/>
    <property type="gene ID" value="KIW84_023614"/>
</dbReference>